<dbReference type="SUPFAM" id="SSF160369">
    <property type="entry name" value="Ribosomal protein L10-like"/>
    <property type="match status" value="1"/>
</dbReference>
<keyword evidence="3 5" id="KW-0687">Ribonucleoprotein</keyword>
<dbReference type="Gene3D" id="3.30.70.1730">
    <property type="match status" value="1"/>
</dbReference>
<evidence type="ECO:0000256" key="2">
    <source>
        <dbReference type="ARBA" id="ARBA00022980"/>
    </source>
</evidence>
<comment type="similarity">
    <text evidence="1 5">Belongs to the universal ribosomal protein uL10 family.</text>
</comment>
<dbReference type="InterPro" id="IPR022973">
    <property type="entry name" value="Ribosomal_uL10_bac"/>
</dbReference>
<dbReference type="PROSITE" id="PS01109">
    <property type="entry name" value="RIBOSOMAL_L10"/>
    <property type="match status" value="1"/>
</dbReference>
<protein>
    <recommendedName>
        <fullName evidence="4 5">Large ribosomal subunit protein uL10</fullName>
    </recommendedName>
</protein>
<gene>
    <name evidence="5" type="primary">rplJ</name>
    <name evidence="6" type="ORF">J2Z62_000503</name>
</gene>
<dbReference type="CDD" id="cd05797">
    <property type="entry name" value="Ribosomal_L10"/>
    <property type="match status" value="1"/>
</dbReference>
<comment type="subunit">
    <text evidence="5">Part of the ribosomal stalk of the 50S ribosomal subunit. The N-terminus interacts with L11 and the large rRNA to form the base of the stalk. The C-terminus forms an elongated spine to which L12 dimers bind in a sequential fashion forming a multimeric L10(L12)X complex.</text>
</comment>
<dbReference type="NCBIfam" id="NF000955">
    <property type="entry name" value="PRK00099.1-1"/>
    <property type="match status" value="1"/>
</dbReference>
<accession>A0ABU0LZQ3</accession>
<keyword evidence="7" id="KW-1185">Reference proteome</keyword>
<dbReference type="InterPro" id="IPR043141">
    <property type="entry name" value="Ribosomal_uL10-like_sf"/>
</dbReference>
<dbReference type="Pfam" id="PF00466">
    <property type="entry name" value="Ribosomal_L10"/>
    <property type="match status" value="1"/>
</dbReference>
<comment type="function">
    <text evidence="5">Forms part of the ribosomal stalk, playing a central role in the interaction of the ribosome with GTP-bound translation factors.</text>
</comment>
<name>A0ABU0LZQ3_9BACT</name>
<proteinExistence type="inferred from homology"/>
<keyword evidence="2 5" id="KW-0689">Ribosomal protein</keyword>
<evidence type="ECO:0000256" key="4">
    <source>
        <dbReference type="ARBA" id="ARBA00035202"/>
    </source>
</evidence>
<reference evidence="6" key="1">
    <citation type="submission" date="2023-07" db="EMBL/GenBank/DDBJ databases">
        <title>Genomic Encyclopedia of Type Strains, Phase IV (KMG-IV): sequencing the most valuable type-strain genomes for metagenomic binning, comparative biology and taxonomic classification.</title>
        <authorList>
            <person name="Goeker M."/>
        </authorList>
    </citation>
    <scope>NUCLEOTIDE SEQUENCE [LARGE SCALE GENOMIC DNA]</scope>
    <source>
        <strain evidence="6">DSM 21204</strain>
    </source>
</reference>
<dbReference type="EMBL" id="JAUSWO010000001">
    <property type="protein sequence ID" value="MDQ0514065.1"/>
    <property type="molecule type" value="Genomic_DNA"/>
</dbReference>
<evidence type="ECO:0000256" key="1">
    <source>
        <dbReference type="ARBA" id="ARBA00008889"/>
    </source>
</evidence>
<dbReference type="GO" id="GO:0005840">
    <property type="term" value="C:ribosome"/>
    <property type="evidence" value="ECO:0007669"/>
    <property type="project" value="UniProtKB-KW"/>
</dbReference>
<evidence type="ECO:0000313" key="6">
    <source>
        <dbReference type="EMBL" id="MDQ0514065.1"/>
    </source>
</evidence>
<keyword evidence="5" id="KW-0699">rRNA-binding</keyword>
<dbReference type="InterPro" id="IPR047865">
    <property type="entry name" value="Ribosomal_uL10_bac_type"/>
</dbReference>
<dbReference type="RefSeq" id="WP_256547243.1">
    <property type="nucleotide sequence ID" value="NZ_CP101809.1"/>
</dbReference>
<dbReference type="InterPro" id="IPR001790">
    <property type="entry name" value="Ribosomal_uL10"/>
</dbReference>
<evidence type="ECO:0000313" key="7">
    <source>
        <dbReference type="Proteomes" id="UP001240643"/>
    </source>
</evidence>
<dbReference type="Proteomes" id="UP001240643">
    <property type="component" value="Unassembled WGS sequence"/>
</dbReference>
<comment type="caution">
    <text evidence="6">The sequence shown here is derived from an EMBL/GenBank/DDBJ whole genome shotgun (WGS) entry which is preliminary data.</text>
</comment>
<dbReference type="HAMAP" id="MF_00362">
    <property type="entry name" value="Ribosomal_uL10"/>
    <property type="match status" value="1"/>
</dbReference>
<sequence length="162" mass="17989">MSKKIHDYKASLVNELADKLKSCQSFLIYEYAGFTAKEASKLRDDLIAAECQMTVYKNNIMNRALKQSGIYSEASFTGPNALVLGGENIEPLKAIAKMAKTHKFIKLKAALVDGNLMLADQLTDFVNLPTKKDLYAMLCQCLQAPLRKFMHVVKAVGEAKPQ</sequence>
<dbReference type="PANTHER" id="PTHR11560">
    <property type="entry name" value="39S RIBOSOMAL PROTEIN L10, MITOCHONDRIAL"/>
    <property type="match status" value="1"/>
</dbReference>
<evidence type="ECO:0000256" key="3">
    <source>
        <dbReference type="ARBA" id="ARBA00023274"/>
    </source>
</evidence>
<organism evidence="6 7">
    <name type="scientific">Mycoplasmoides fastidiosum</name>
    <dbReference type="NCBI Taxonomy" id="92758"/>
    <lineage>
        <taxon>Bacteria</taxon>
        <taxon>Bacillati</taxon>
        <taxon>Mycoplasmatota</taxon>
        <taxon>Mycoplasmoidales</taxon>
        <taxon>Mycoplasmoidaceae</taxon>
        <taxon>Mycoplasmoides</taxon>
    </lineage>
</organism>
<evidence type="ECO:0000256" key="5">
    <source>
        <dbReference type="HAMAP-Rule" id="MF_00362"/>
    </source>
</evidence>
<dbReference type="InterPro" id="IPR002363">
    <property type="entry name" value="Ribosomal_uL10_CS_bac"/>
</dbReference>
<keyword evidence="5" id="KW-0694">RNA-binding</keyword>